<accession>A0ABQ9H7M9</accession>
<evidence type="ECO:0000313" key="2">
    <source>
        <dbReference type="Proteomes" id="UP001159363"/>
    </source>
</evidence>
<keyword evidence="2" id="KW-1185">Reference proteome</keyword>
<gene>
    <name evidence="1" type="ORF">PR048_016737</name>
</gene>
<reference evidence="1 2" key="1">
    <citation type="submission" date="2023-02" db="EMBL/GenBank/DDBJ databases">
        <title>LHISI_Scaffold_Assembly.</title>
        <authorList>
            <person name="Stuart O.P."/>
            <person name="Cleave R."/>
            <person name="Magrath M.J.L."/>
            <person name="Mikheyev A.S."/>
        </authorList>
    </citation>
    <scope>NUCLEOTIDE SEQUENCE [LARGE SCALE GENOMIC DNA]</scope>
    <source>
        <strain evidence="1">Daus_M_001</strain>
        <tissue evidence="1">Leg muscle</tissue>
    </source>
</reference>
<organism evidence="1 2">
    <name type="scientific">Dryococelus australis</name>
    <dbReference type="NCBI Taxonomy" id="614101"/>
    <lineage>
        <taxon>Eukaryota</taxon>
        <taxon>Metazoa</taxon>
        <taxon>Ecdysozoa</taxon>
        <taxon>Arthropoda</taxon>
        <taxon>Hexapoda</taxon>
        <taxon>Insecta</taxon>
        <taxon>Pterygota</taxon>
        <taxon>Neoptera</taxon>
        <taxon>Polyneoptera</taxon>
        <taxon>Phasmatodea</taxon>
        <taxon>Verophasmatodea</taxon>
        <taxon>Anareolatae</taxon>
        <taxon>Phasmatidae</taxon>
        <taxon>Eurycanthinae</taxon>
        <taxon>Dryococelus</taxon>
    </lineage>
</organism>
<dbReference type="Proteomes" id="UP001159363">
    <property type="component" value="Chromosome 5"/>
</dbReference>
<protein>
    <submittedName>
        <fullName evidence="1">Uncharacterized protein</fullName>
    </submittedName>
</protein>
<comment type="caution">
    <text evidence="1">The sequence shown here is derived from an EMBL/GenBank/DDBJ whole genome shotgun (WGS) entry which is preliminary data.</text>
</comment>
<proteinExistence type="predicted"/>
<dbReference type="EMBL" id="JARBHB010000006">
    <property type="protein sequence ID" value="KAJ8880271.1"/>
    <property type="molecule type" value="Genomic_DNA"/>
</dbReference>
<sequence>MTFRCGVVNSPAGYSLLRNRERPSGNQVKHFNPFLGSECTCSLTCGNPAWLNRASSRYPTIDDEQLEKCPAICDCEYQAVKSEARRPDYSTIYTASSGRQGAAVAERLARSPPTKANRAQSPPGLPDLRKWESCRTMPLVGGFSRGSPVPPVPSFQRRSIFSSIPLIGSQDLAVKSHPNLFALSLTHSGCLEYVVRKKDDVGGRVRLRPKGSAGIVFNKALIHTIPQEAEVLKVKEAVGIAERRMEGARVCEAELVASSSHQTALGRARSAAHLSSV</sequence>
<evidence type="ECO:0000313" key="1">
    <source>
        <dbReference type="EMBL" id="KAJ8880271.1"/>
    </source>
</evidence>
<name>A0ABQ9H7M9_9NEOP</name>